<dbReference type="InterPro" id="IPR011613">
    <property type="entry name" value="GH15-like"/>
</dbReference>
<dbReference type="GO" id="GO:0005975">
    <property type="term" value="P:carbohydrate metabolic process"/>
    <property type="evidence" value="ECO:0007669"/>
    <property type="project" value="InterPro"/>
</dbReference>
<evidence type="ECO:0000313" key="3">
    <source>
        <dbReference type="EMBL" id="PSN83430.1"/>
    </source>
</evidence>
<evidence type="ECO:0000256" key="1">
    <source>
        <dbReference type="ARBA" id="ARBA00006188"/>
    </source>
</evidence>
<feature type="domain" description="GH15-like" evidence="2">
    <location>
        <begin position="279"/>
        <end position="543"/>
    </location>
</feature>
<dbReference type="EMBL" id="NEXC01000024">
    <property type="protein sequence ID" value="PSN83430.1"/>
    <property type="molecule type" value="Genomic_DNA"/>
</dbReference>
<sequence>MKEPNAVLGNNKLTIVLDEFANILHLYYPHVGMWQHMFHSRCGVFTQGVFKWLPPYGSGVHSSQNHLENTLGISTTHSFDGITLRFTDVIHPQRDVFIRRITLENARDTLKLFFYNRLNIAESEGGETVFYDDETKALIHFKGNQFILFGSYPTFSSFVCGEHTVRGLSGSYVDAEDGKLVKNEISQGLADSTSELTLEPVNGRAEAYYYIATGSSLDEVVSLNNYLVSKKFEKAMHEAMSFWSSWIAHKPLPNSDLSENAKRLYKLSMYVLQNSVDHEGAIIASFDSRSAKIAGNSYNYCWWRDACYVSMALNEVGMSNLSLKFLNFAALNQRPEGYFYHRHRADGSWGSTWHKKPFVQLDQTASVISAVYNYYVNTNDVGSVLDFWPMVKSAAGFLISMINDGFLKPSYDMWEEEFGVHVYTAAAVWHGLMAAELVGDVLGKERRGWSEAAGAIKRTILERYSNGEFVRALDHEDKRADSSMLMLINLGLLEPSSAVAQKLVHHVEKTLSKPTGGISRYQGDQYCGYENPWIISTLWLAQAKMLLGDFLSARQIIEWVAHRSSNTGLLPEQVHPETGRSTSVTPLTWSHATYVTTVNMYSSRLRKGGYTLRRNGI</sequence>
<comment type="similarity">
    <text evidence="1">Belongs to the glycosyl hydrolase 15 family.</text>
</comment>
<accession>A0A2R6AAI9</accession>
<dbReference type="PANTHER" id="PTHR31616">
    <property type="entry name" value="TREHALASE"/>
    <property type="match status" value="1"/>
</dbReference>
<dbReference type="SUPFAM" id="SSF48208">
    <property type="entry name" value="Six-hairpin glycosidases"/>
    <property type="match status" value="1"/>
</dbReference>
<dbReference type="Pfam" id="PF00723">
    <property type="entry name" value="Glyco_hydro_15"/>
    <property type="match status" value="2"/>
</dbReference>
<proteinExistence type="inferred from homology"/>
<protein>
    <recommendedName>
        <fullName evidence="2">GH15-like domain-containing protein</fullName>
    </recommendedName>
</protein>
<dbReference type="PANTHER" id="PTHR31616:SF0">
    <property type="entry name" value="GLUCAN 1,4-ALPHA-GLUCOSIDASE"/>
    <property type="match status" value="1"/>
</dbReference>
<dbReference type="InterPro" id="IPR008928">
    <property type="entry name" value="6-hairpin_glycosidase_sf"/>
</dbReference>
<name>A0A2R6AAI9_9ARCH</name>
<feature type="domain" description="GH15-like" evidence="2">
    <location>
        <begin position="554"/>
        <end position="598"/>
    </location>
</feature>
<dbReference type="Gene3D" id="1.50.10.10">
    <property type="match status" value="1"/>
</dbReference>
<dbReference type="AlphaFoldDB" id="A0A2R6AAI9"/>
<dbReference type="InterPro" id="IPR012341">
    <property type="entry name" value="6hp_glycosidase-like_sf"/>
</dbReference>
<organism evidence="3 4">
    <name type="scientific">Candidatus Marsarchaeota G1 archaeon OSP_D</name>
    <dbReference type="NCBI Taxonomy" id="1978155"/>
    <lineage>
        <taxon>Archaea</taxon>
        <taxon>Candidatus Marsarchaeota</taxon>
        <taxon>Candidatus Marsarchaeota group 1</taxon>
    </lineage>
</organism>
<dbReference type="Proteomes" id="UP000240880">
    <property type="component" value="Unassembled WGS sequence"/>
</dbReference>
<evidence type="ECO:0000313" key="4">
    <source>
        <dbReference type="Proteomes" id="UP000240880"/>
    </source>
</evidence>
<reference evidence="3 4" key="1">
    <citation type="submission" date="2017-04" db="EMBL/GenBank/DDBJ databases">
        <title>Novel microbial lineages endemic to geothermal iron-oxide mats fill important gaps in the evolutionary history of Archaea.</title>
        <authorList>
            <person name="Jay Z.J."/>
            <person name="Beam J.P."/>
            <person name="Dlakic M."/>
            <person name="Rusch D.B."/>
            <person name="Kozubal M.A."/>
            <person name="Inskeep W.P."/>
        </authorList>
    </citation>
    <scope>NUCLEOTIDE SEQUENCE [LARGE SCALE GENOMIC DNA]</scope>
    <source>
        <strain evidence="3">OSP_D</strain>
    </source>
</reference>
<gene>
    <name evidence="3" type="ORF">B9Q01_04755</name>
</gene>
<comment type="caution">
    <text evidence="3">The sequence shown here is derived from an EMBL/GenBank/DDBJ whole genome shotgun (WGS) entry which is preliminary data.</text>
</comment>
<evidence type="ECO:0000259" key="2">
    <source>
        <dbReference type="Pfam" id="PF00723"/>
    </source>
</evidence>
<dbReference type="GO" id="GO:0004553">
    <property type="term" value="F:hydrolase activity, hydrolyzing O-glycosyl compounds"/>
    <property type="evidence" value="ECO:0007669"/>
    <property type="project" value="UniProtKB-ARBA"/>
</dbReference>